<dbReference type="PANTHER" id="PTHR35870">
    <property type="entry name" value="PROTEIN, PUTATIVE (AFU_ORTHOLOGUE AFUA_5G03330)-RELATED"/>
    <property type="match status" value="1"/>
</dbReference>
<reference evidence="2" key="1">
    <citation type="submission" date="2018-03" db="EMBL/GenBank/DDBJ databases">
        <authorList>
            <person name="Guldener U."/>
        </authorList>
    </citation>
    <scope>NUCLEOTIDE SEQUENCE</scope>
</reference>
<accession>A0AAE8MPX3</accession>
<evidence type="ECO:0000313" key="3">
    <source>
        <dbReference type="Proteomes" id="UP001187682"/>
    </source>
</evidence>
<evidence type="ECO:0000313" key="2">
    <source>
        <dbReference type="EMBL" id="SPN97214.1"/>
    </source>
</evidence>
<dbReference type="EMBL" id="ONZQ02000001">
    <property type="protein sequence ID" value="SPN97214.1"/>
    <property type="molecule type" value="Genomic_DNA"/>
</dbReference>
<name>A0AAE8MPX3_9PEZI</name>
<proteinExistence type="predicted"/>
<gene>
    <name evidence="2" type="ORF">DNG_00728</name>
</gene>
<dbReference type="AlphaFoldDB" id="A0AAE8MPX3"/>
<organism evidence="2 3">
    <name type="scientific">Cephalotrichum gorgonifer</name>
    <dbReference type="NCBI Taxonomy" id="2041049"/>
    <lineage>
        <taxon>Eukaryota</taxon>
        <taxon>Fungi</taxon>
        <taxon>Dikarya</taxon>
        <taxon>Ascomycota</taxon>
        <taxon>Pezizomycotina</taxon>
        <taxon>Sordariomycetes</taxon>
        <taxon>Hypocreomycetidae</taxon>
        <taxon>Microascales</taxon>
        <taxon>Microascaceae</taxon>
        <taxon>Cephalotrichum</taxon>
    </lineage>
</organism>
<dbReference type="Proteomes" id="UP001187682">
    <property type="component" value="Unassembled WGS sequence"/>
</dbReference>
<dbReference type="GO" id="GO:0016491">
    <property type="term" value="F:oxidoreductase activity"/>
    <property type="evidence" value="ECO:0007669"/>
    <property type="project" value="UniProtKB-KW"/>
</dbReference>
<dbReference type="PANTHER" id="PTHR35870:SF1">
    <property type="entry name" value="PROTEIN, PUTATIVE (AFU_ORTHOLOGUE AFUA_5G03330)-RELATED"/>
    <property type="match status" value="1"/>
</dbReference>
<sequence length="443" mass="49717">MATPYKVLITPDNTGLLKVAQTPEVATKVSELIQTDLDTHHVFFNERGFHDHIVHHLLSLYGTGASPADIQAAYERNAEYQWDAKPTHNGLPDRLSDWDEAKKYLGRGDYYPDLFRFFQSELERLGWREGLVKYLFEGSERSDDLLRRMFAGLLHPIIQLMYGVEWEQPAIVAAALAQAAVHKDTHKDLFTLSDAAAAKVSAPMPAILDLFAEARANEKLKTYLTDPDGPNTSILITQGIDDTVALVKRVRIGEAELEERTAEMIHAAVLVASSAAAAGGGQGGNREPRYDFFLMHQVNLTPIFLTLNAQPWIPTEMKLRMLEYKIRSNIITYLAVGCPPLDITPVTSYKPRDETLVAKPSDLLPRFFPVQDDGHTIKLARSITIAQPVLEKYEEKDWAVIKGADTWLKLMYTVLDATEDPAVTRYIRGTGFEEAWEGIPVRK</sequence>
<protein>
    <submittedName>
        <fullName evidence="2">Related to HypA-like protein</fullName>
    </submittedName>
</protein>
<keyword evidence="3" id="KW-1185">Reference proteome</keyword>
<comment type="caution">
    <text evidence="2">The sequence shown here is derived from an EMBL/GenBank/DDBJ whole genome shotgun (WGS) entry which is preliminary data.</text>
</comment>
<keyword evidence="1" id="KW-0560">Oxidoreductase</keyword>
<dbReference type="Pfam" id="PF14027">
    <property type="entry name" value="Questin_oxidase"/>
    <property type="match status" value="1"/>
</dbReference>
<evidence type="ECO:0000256" key="1">
    <source>
        <dbReference type="ARBA" id="ARBA00023002"/>
    </source>
</evidence>
<dbReference type="InterPro" id="IPR025337">
    <property type="entry name" value="Questin_oxidase-like"/>
</dbReference>